<name>A0A6A4SSS7_SCOMX</name>
<comment type="caution">
    <text evidence="1">The sequence shown here is derived from an EMBL/GenBank/DDBJ whole genome shotgun (WGS) entry which is preliminary data.</text>
</comment>
<dbReference type="EMBL" id="VEVO01000010">
    <property type="protein sequence ID" value="KAF0035685.1"/>
    <property type="molecule type" value="Genomic_DNA"/>
</dbReference>
<proteinExistence type="predicted"/>
<reference evidence="1 2" key="1">
    <citation type="submission" date="2019-06" db="EMBL/GenBank/DDBJ databases">
        <title>Draft genomes of female and male turbot (Scophthalmus maximus).</title>
        <authorList>
            <person name="Xu H."/>
            <person name="Xu X.-W."/>
            <person name="Shao C."/>
            <person name="Chen S."/>
        </authorList>
    </citation>
    <scope>NUCLEOTIDE SEQUENCE [LARGE SCALE GENOMIC DNA]</scope>
    <source>
        <strain evidence="1">Ysfricsl-2016a</strain>
        <tissue evidence="1">Blood</tissue>
    </source>
</reference>
<organism evidence="1 2">
    <name type="scientific">Scophthalmus maximus</name>
    <name type="common">Turbot</name>
    <name type="synonym">Psetta maxima</name>
    <dbReference type="NCBI Taxonomy" id="52904"/>
    <lineage>
        <taxon>Eukaryota</taxon>
        <taxon>Metazoa</taxon>
        <taxon>Chordata</taxon>
        <taxon>Craniata</taxon>
        <taxon>Vertebrata</taxon>
        <taxon>Euteleostomi</taxon>
        <taxon>Actinopterygii</taxon>
        <taxon>Neopterygii</taxon>
        <taxon>Teleostei</taxon>
        <taxon>Neoteleostei</taxon>
        <taxon>Acanthomorphata</taxon>
        <taxon>Carangaria</taxon>
        <taxon>Pleuronectiformes</taxon>
        <taxon>Pleuronectoidei</taxon>
        <taxon>Scophthalmidae</taxon>
        <taxon>Scophthalmus</taxon>
    </lineage>
</organism>
<protein>
    <submittedName>
        <fullName evidence="1">Uncharacterized protein</fullName>
    </submittedName>
</protein>
<evidence type="ECO:0000313" key="2">
    <source>
        <dbReference type="Proteomes" id="UP000438429"/>
    </source>
</evidence>
<dbReference type="Proteomes" id="UP000438429">
    <property type="component" value="Unassembled WGS sequence"/>
</dbReference>
<evidence type="ECO:0000313" key="1">
    <source>
        <dbReference type="EMBL" id="KAF0035685.1"/>
    </source>
</evidence>
<accession>A0A6A4SSS7</accession>
<sequence>MKVDVDVKVDVEVDVEVEVDEELIYSADLRIQESMALNSTEPFSLDDAVERHKNNTGQIRVLSDARWGRESAGGERVVTGETFQRCEGLCEVVNDVWTTICRHENGHVFTIGVCHLSQLNIALKIYNTLTQQQRFRQWPYSKPTAPSGELTG</sequence>
<gene>
    <name evidence="1" type="ORF">F2P81_010997</name>
</gene>
<dbReference type="AlphaFoldDB" id="A0A6A4SSS7"/>